<dbReference type="GO" id="GO:1902742">
    <property type="term" value="P:apoptotic process involved in development"/>
    <property type="evidence" value="ECO:0007669"/>
    <property type="project" value="TreeGrafter"/>
</dbReference>
<keyword evidence="3" id="KW-1003">Cell membrane</keyword>
<evidence type="ECO:0000256" key="4">
    <source>
        <dbReference type="ARBA" id="ARBA00022692"/>
    </source>
</evidence>
<dbReference type="GO" id="GO:0070782">
    <property type="term" value="P:phosphatidylserine exposure on apoptotic cell surface"/>
    <property type="evidence" value="ECO:0007669"/>
    <property type="project" value="TreeGrafter"/>
</dbReference>
<dbReference type="PANTHER" id="PTHR16024:SF6">
    <property type="entry name" value="XK-RELATED PROTEIN"/>
    <property type="match status" value="1"/>
</dbReference>
<evidence type="ECO:0000256" key="3">
    <source>
        <dbReference type="ARBA" id="ARBA00022475"/>
    </source>
</evidence>
<evidence type="ECO:0000256" key="5">
    <source>
        <dbReference type="ARBA" id="ARBA00022989"/>
    </source>
</evidence>
<keyword evidence="9" id="KW-1185">Reference proteome</keyword>
<evidence type="ECO:0000256" key="7">
    <source>
        <dbReference type="RuleBase" id="RU910716"/>
    </source>
</evidence>
<proteinExistence type="inferred from homology"/>
<dbReference type="InterPro" id="IPR018629">
    <property type="entry name" value="XK-rel"/>
</dbReference>
<feature type="transmembrane region" description="Helical" evidence="7">
    <location>
        <begin position="317"/>
        <end position="337"/>
    </location>
</feature>
<dbReference type="GO" id="GO:0005886">
    <property type="term" value="C:plasma membrane"/>
    <property type="evidence" value="ECO:0007669"/>
    <property type="project" value="UniProtKB-SubCell"/>
</dbReference>
<evidence type="ECO:0000256" key="1">
    <source>
        <dbReference type="ARBA" id="ARBA00004651"/>
    </source>
</evidence>
<dbReference type="Proteomes" id="UP000092462">
    <property type="component" value="Unassembled WGS sequence"/>
</dbReference>
<reference evidence="8" key="1">
    <citation type="submission" date="2022-08" db="UniProtKB">
        <authorList>
            <consortium name="EnsemblMetazoa"/>
        </authorList>
    </citation>
    <scope>IDENTIFICATION</scope>
    <source>
        <strain evidence="8">Israel</strain>
    </source>
</reference>
<name>A0A1B0DM87_PHLPP</name>
<feature type="transmembrane region" description="Helical" evidence="7">
    <location>
        <begin position="66"/>
        <end position="87"/>
    </location>
</feature>
<keyword evidence="4 7" id="KW-0812">Transmembrane</keyword>
<dbReference type="InterPro" id="IPR050895">
    <property type="entry name" value="XK-related_scramblase"/>
</dbReference>
<dbReference type="EMBL" id="AJVK01006906">
    <property type="status" value="NOT_ANNOTATED_CDS"/>
    <property type="molecule type" value="Genomic_DNA"/>
</dbReference>
<dbReference type="AlphaFoldDB" id="A0A1B0DM87"/>
<feature type="transmembrane region" description="Helical" evidence="7">
    <location>
        <begin position="37"/>
        <end position="59"/>
    </location>
</feature>
<dbReference type="VEuPathDB" id="VectorBase:PPAPM1_008578"/>
<dbReference type="PANTHER" id="PTHR16024">
    <property type="entry name" value="XK-RELATED PROTEIN"/>
    <property type="match status" value="1"/>
</dbReference>
<dbReference type="GO" id="GO:0043652">
    <property type="term" value="P:engulfment of apoptotic cell"/>
    <property type="evidence" value="ECO:0007669"/>
    <property type="project" value="TreeGrafter"/>
</dbReference>
<comment type="similarity">
    <text evidence="2 7">Belongs to the XK family.</text>
</comment>
<feature type="transmembrane region" description="Helical" evidence="7">
    <location>
        <begin position="188"/>
        <end position="206"/>
    </location>
</feature>
<feature type="transmembrane region" description="Helical" evidence="7">
    <location>
        <begin position="254"/>
        <end position="274"/>
    </location>
</feature>
<accession>A0A1B0DM87</accession>
<protein>
    <recommendedName>
        <fullName evidence="7">XK-related protein</fullName>
    </recommendedName>
</protein>
<sequence>MNEFDASYVSSRIPLKVPPDIQETSLEDKENINPCDIFYNFLSIAMRVVSFGVTIYVAIQYYNRGYANYMIYTLACCIIPWILTLLISCEVRSRDESLRNERKDCCSRAAWNIFLNIFRYWETSVLSLKYWLARRRNQRETAVKYYNRLLQADSDETFLRLFDCFLEAAPQKVLQIAIWLSGEETMTVWQGCLLVSCVFSMAYTLSSHQKCLRLATPSKKQIKVIGQGFHILWNLFMSLARILAIALLASIGPLLTLLCCIIHVLLFGLYIFISDRANLNLCSYNFATKFLFSLTIGTIFLFHLIPVKEGPTRYRYATFYSICFVENVACLTAYYFYADWKLMPMYLFYLFVAAVIGLFILGMSFQVAYYKCFHPNVTAKVANRE</sequence>
<keyword evidence="6 7" id="KW-0472">Membrane</keyword>
<evidence type="ECO:0000256" key="2">
    <source>
        <dbReference type="ARBA" id="ARBA00008789"/>
    </source>
</evidence>
<evidence type="ECO:0000256" key="6">
    <source>
        <dbReference type="ARBA" id="ARBA00023136"/>
    </source>
</evidence>
<organism evidence="8 9">
    <name type="scientific">Phlebotomus papatasi</name>
    <name type="common">Sandfly</name>
    <dbReference type="NCBI Taxonomy" id="29031"/>
    <lineage>
        <taxon>Eukaryota</taxon>
        <taxon>Metazoa</taxon>
        <taxon>Ecdysozoa</taxon>
        <taxon>Arthropoda</taxon>
        <taxon>Hexapoda</taxon>
        <taxon>Insecta</taxon>
        <taxon>Pterygota</taxon>
        <taxon>Neoptera</taxon>
        <taxon>Endopterygota</taxon>
        <taxon>Diptera</taxon>
        <taxon>Nematocera</taxon>
        <taxon>Psychodoidea</taxon>
        <taxon>Psychodidae</taxon>
        <taxon>Phlebotomus</taxon>
        <taxon>Phlebotomus</taxon>
    </lineage>
</organism>
<evidence type="ECO:0000313" key="9">
    <source>
        <dbReference type="Proteomes" id="UP000092462"/>
    </source>
</evidence>
<dbReference type="Pfam" id="PF09815">
    <property type="entry name" value="XK-related"/>
    <property type="match status" value="1"/>
</dbReference>
<dbReference type="EnsemblMetazoa" id="PPAI009477-RA">
    <property type="protein sequence ID" value="PPAI009477-PA"/>
    <property type="gene ID" value="PPAI009477"/>
</dbReference>
<keyword evidence="5 7" id="KW-1133">Transmembrane helix</keyword>
<dbReference type="VEuPathDB" id="VectorBase:PPAI009477"/>
<comment type="subcellular location">
    <subcellularLocation>
        <location evidence="1">Cell membrane</location>
        <topology evidence="1">Multi-pass membrane protein</topology>
    </subcellularLocation>
    <subcellularLocation>
        <location evidence="7">Membrane</location>
        <topology evidence="7">Multi-pass membrane protein</topology>
    </subcellularLocation>
</comment>
<feature type="transmembrane region" description="Helical" evidence="7">
    <location>
        <begin position="286"/>
        <end position="305"/>
    </location>
</feature>
<evidence type="ECO:0000313" key="8">
    <source>
        <dbReference type="EnsemblMetazoa" id="PPAI009477-PA"/>
    </source>
</evidence>
<feature type="transmembrane region" description="Helical" evidence="7">
    <location>
        <begin position="346"/>
        <end position="370"/>
    </location>
</feature>
<feature type="transmembrane region" description="Helical" evidence="7">
    <location>
        <begin position="227"/>
        <end position="248"/>
    </location>
</feature>